<evidence type="ECO:0000313" key="2">
    <source>
        <dbReference type="EMBL" id="GEA44299.1"/>
    </source>
</evidence>
<accession>A0ABC9ZQ25</accession>
<dbReference type="AlphaFoldDB" id="A0ABC9ZQ25"/>
<feature type="region of interest" description="Disordered" evidence="1">
    <location>
        <begin position="1"/>
        <end position="26"/>
    </location>
</feature>
<evidence type="ECO:0000313" key="3">
    <source>
        <dbReference type="Proteomes" id="UP000315234"/>
    </source>
</evidence>
<organism evidence="2 3">
    <name type="scientific">Corynebacterium striatum</name>
    <dbReference type="NCBI Taxonomy" id="43770"/>
    <lineage>
        <taxon>Bacteria</taxon>
        <taxon>Bacillati</taxon>
        <taxon>Actinomycetota</taxon>
        <taxon>Actinomycetes</taxon>
        <taxon>Mycobacteriales</taxon>
        <taxon>Corynebacteriaceae</taxon>
        <taxon>Corynebacterium</taxon>
    </lineage>
</organism>
<proteinExistence type="predicted"/>
<name>A0ABC9ZQ25_CORST</name>
<dbReference type="Proteomes" id="UP000315234">
    <property type="component" value="Unassembled WGS sequence"/>
</dbReference>
<reference evidence="2 3" key="1">
    <citation type="submission" date="2019-06" db="EMBL/GenBank/DDBJ databases">
        <title>Draft genome sequence of Corynebacterium striatum NBRC 15291.</title>
        <authorList>
            <person name="Miura T."/>
            <person name="Furukawa M."/>
            <person name="Shimamura M."/>
            <person name="Ohyama Y."/>
            <person name="Yamazoe A."/>
            <person name="Kawasaki H."/>
        </authorList>
    </citation>
    <scope>NUCLEOTIDE SEQUENCE [LARGE SCALE GENOMIC DNA]</scope>
    <source>
        <strain evidence="2 3">NBRC 15291</strain>
    </source>
</reference>
<comment type="caution">
    <text evidence="2">The sequence shown here is derived from an EMBL/GenBank/DDBJ whole genome shotgun (WGS) entry which is preliminary data.</text>
</comment>
<gene>
    <name evidence="2" type="ORF">Cst04h_24690</name>
</gene>
<dbReference type="EMBL" id="BJLD01000003">
    <property type="protein sequence ID" value="GEA44299.1"/>
    <property type="molecule type" value="Genomic_DNA"/>
</dbReference>
<sequence>MRPAKAGGPRRVDSGHVGTGARVTTGAAEHPGFGFVAFRGWFGGAKRHKPKADWAGSAAERGYRC</sequence>
<evidence type="ECO:0000256" key="1">
    <source>
        <dbReference type="SAM" id="MobiDB-lite"/>
    </source>
</evidence>
<protein>
    <submittedName>
        <fullName evidence="2">Uncharacterized protein</fullName>
    </submittedName>
</protein>